<sequence length="541" mass="59082">MDEYDAQLLTTIAAGTAVSLWAAAGPEANYAVRLWTRGAERLYGYSSAEILGESYIDLLINRLEHDRAIAEHKEIVRSGVEIRSLVDDVMHSGSERLLLTIRFPLFDRATNAHLLAEAGIDVTDISLEDAARLTKTRAEAVHISESAAREDLSEQLRRLVGAMTLSGTGEDERAALALGMELLRQALNVPAESSVWHADEGGQFSEVFRSGGWVMPAGLDIGRALDWFASNTKSILHDSKSRPHRLLKQLFDTYQGPLDTVGLIPLHAEGEFLGLHVLRVAAPHAFTQLERDALPVLSSTVLASARLAAEIRRRREEAAESRAEATRLRLNGDFAHRIRKAVDPILRNVHAIREELHLRGVEIDGELAQWIDDITEGCTELARAPAELHRAQKVAQISVRGVLTALRNRLGLEFPDSTIELDIDGLAGVLVRGVKGDVTALFENLLYNAIEAMHTRGRVFVSGTVTGRSVSIVVSDEGPGIKAEDVEGIFQLGFSRKGEGRGLGLARAREIVTDLGGKITVDIDRAPGATFLIVLPTCRRS</sequence>
<dbReference type="InterPro" id="IPR036890">
    <property type="entry name" value="HATPase_C_sf"/>
</dbReference>
<feature type="domain" description="Histidine kinase" evidence="9">
    <location>
        <begin position="333"/>
        <end position="539"/>
    </location>
</feature>
<dbReference type="Pfam" id="PF02518">
    <property type="entry name" value="HATPase_c"/>
    <property type="match status" value="1"/>
</dbReference>
<dbReference type="InterPro" id="IPR003594">
    <property type="entry name" value="HATPase_dom"/>
</dbReference>
<evidence type="ECO:0000313" key="11">
    <source>
        <dbReference type="EMBL" id="KIA66113.1"/>
    </source>
</evidence>
<dbReference type="CDD" id="cd00130">
    <property type="entry name" value="PAS"/>
    <property type="match status" value="1"/>
</dbReference>
<dbReference type="PRINTS" id="PR00344">
    <property type="entry name" value="BCTRLSENSOR"/>
</dbReference>
<gene>
    <name evidence="11" type="ORF">FG87_04750</name>
</gene>
<keyword evidence="7" id="KW-0067">ATP-binding</keyword>
<keyword evidence="12" id="KW-1185">Reference proteome</keyword>
<evidence type="ECO:0000259" key="10">
    <source>
        <dbReference type="PROSITE" id="PS50112"/>
    </source>
</evidence>
<evidence type="ECO:0000256" key="3">
    <source>
        <dbReference type="ARBA" id="ARBA00022553"/>
    </source>
</evidence>
<protein>
    <recommendedName>
        <fullName evidence="2">histidine kinase</fullName>
        <ecNumber evidence="2">2.7.13.3</ecNumber>
    </recommendedName>
</protein>
<dbReference type="InterPro" id="IPR000014">
    <property type="entry name" value="PAS"/>
</dbReference>
<organism evidence="11 12">
    <name type="scientific">Nocardia vulneris</name>
    <dbReference type="NCBI Taxonomy" id="1141657"/>
    <lineage>
        <taxon>Bacteria</taxon>
        <taxon>Bacillati</taxon>
        <taxon>Actinomycetota</taxon>
        <taxon>Actinomycetes</taxon>
        <taxon>Mycobacteriales</taxon>
        <taxon>Nocardiaceae</taxon>
        <taxon>Nocardia</taxon>
    </lineage>
</organism>
<accession>A0ABR4ZLH8</accession>
<dbReference type="SMART" id="SM00387">
    <property type="entry name" value="HATPase_c"/>
    <property type="match status" value="1"/>
</dbReference>
<dbReference type="PROSITE" id="PS50112">
    <property type="entry name" value="PAS"/>
    <property type="match status" value="1"/>
</dbReference>
<dbReference type="Proteomes" id="UP000031364">
    <property type="component" value="Unassembled WGS sequence"/>
</dbReference>
<dbReference type="InterPro" id="IPR005467">
    <property type="entry name" value="His_kinase_dom"/>
</dbReference>
<keyword evidence="3" id="KW-0597">Phosphoprotein</keyword>
<dbReference type="EC" id="2.7.13.3" evidence="2"/>
<evidence type="ECO:0000259" key="9">
    <source>
        <dbReference type="PROSITE" id="PS50109"/>
    </source>
</evidence>
<evidence type="ECO:0000256" key="7">
    <source>
        <dbReference type="ARBA" id="ARBA00022840"/>
    </source>
</evidence>
<dbReference type="InterPro" id="IPR035965">
    <property type="entry name" value="PAS-like_dom_sf"/>
</dbReference>
<keyword evidence="4" id="KW-0808">Transferase</keyword>
<proteinExistence type="predicted"/>
<dbReference type="PROSITE" id="PS50109">
    <property type="entry name" value="HIS_KIN"/>
    <property type="match status" value="1"/>
</dbReference>
<evidence type="ECO:0000256" key="2">
    <source>
        <dbReference type="ARBA" id="ARBA00012438"/>
    </source>
</evidence>
<keyword evidence="8" id="KW-0902">Two-component regulatory system</keyword>
<dbReference type="SUPFAM" id="SSF55785">
    <property type="entry name" value="PYP-like sensor domain (PAS domain)"/>
    <property type="match status" value="1"/>
</dbReference>
<dbReference type="RefSeq" id="WP_043665096.1">
    <property type="nucleotide sequence ID" value="NZ_BDCI01000002.1"/>
</dbReference>
<dbReference type="PANTHER" id="PTHR43065:SF10">
    <property type="entry name" value="PEROXIDE STRESS-ACTIVATED HISTIDINE KINASE MAK3"/>
    <property type="match status" value="1"/>
</dbReference>
<evidence type="ECO:0000256" key="6">
    <source>
        <dbReference type="ARBA" id="ARBA00022777"/>
    </source>
</evidence>
<dbReference type="EMBL" id="JNFP01000004">
    <property type="protein sequence ID" value="KIA66113.1"/>
    <property type="molecule type" value="Genomic_DNA"/>
</dbReference>
<evidence type="ECO:0000256" key="1">
    <source>
        <dbReference type="ARBA" id="ARBA00000085"/>
    </source>
</evidence>
<dbReference type="SUPFAM" id="SSF55874">
    <property type="entry name" value="ATPase domain of HSP90 chaperone/DNA topoisomerase II/histidine kinase"/>
    <property type="match status" value="1"/>
</dbReference>
<dbReference type="PANTHER" id="PTHR43065">
    <property type="entry name" value="SENSOR HISTIDINE KINASE"/>
    <property type="match status" value="1"/>
</dbReference>
<evidence type="ECO:0000256" key="8">
    <source>
        <dbReference type="ARBA" id="ARBA00023012"/>
    </source>
</evidence>
<dbReference type="CDD" id="cd00075">
    <property type="entry name" value="HATPase"/>
    <property type="match status" value="1"/>
</dbReference>
<comment type="catalytic activity">
    <reaction evidence="1">
        <text>ATP + protein L-histidine = ADP + protein N-phospho-L-histidine.</text>
        <dbReference type="EC" id="2.7.13.3"/>
    </reaction>
</comment>
<feature type="domain" description="PAS" evidence="10">
    <location>
        <begin position="35"/>
        <end position="79"/>
    </location>
</feature>
<name>A0ABR4ZLH8_9NOCA</name>
<dbReference type="InterPro" id="IPR004358">
    <property type="entry name" value="Sig_transdc_His_kin-like_C"/>
</dbReference>
<keyword evidence="5" id="KW-0547">Nucleotide-binding</keyword>
<keyword evidence="6" id="KW-0418">Kinase</keyword>
<dbReference type="Gene3D" id="3.30.450.20">
    <property type="entry name" value="PAS domain"/>
    <property type="match status" value="1"/>
</dbReference>
<evidence type="ECO:0000313" key="12">
    <source>
        <dbReference type="Proteomes" id="UP000031364"/>
    </source>
</evidence>
<comment type="caution">
    <text evidence="11">The sequence shown here is derived from an EMBL/GenBank/DDBJ whole genome shotgun (WGS) entry which is preliminary data.</text>
</comment>
<evidence type="ECO:0000256" key="5">
    <source>
        <dbReference type="ARBA" id="ARBA00022741"/>
    </source>
</evidence>
<evidence type="ECO:0000256" key="4">
    <source>
        <dbReference type="ARBA" id="ARBA00022679"/>
    </source>
</evidence>
<reference evidence="11 12" key="1">
    <citation type="journal article" date="2014" name="Int. J. Syst. Evol. Microbiol.">
        <title>Nocardia vulneris sp. nov., isolated from wounds of human patients in North America.</title>
        <authorList>
            <person name="Lasker B.A."/>
            <person name="Bell M."/>
            <person name="Klenk H.P."/>
            <person name="Sproer C."/>
            <person name="Schumann C."/>
            <person name="Schumann P."/>
            <person name="Brown J.M."/>
        </authorList>
    </citation>
    <scope>NUCLEOTIDE SEQUENCE [LARGE SCALE GENOMIC DNA]</scope>
    <source>
        <strain evidence="11 12">W9851</strain>
    </source>
</reference>
<dbReference type="Gene3D" id="3.30.565.10">
    <property type="entry name" value="Histidine kinase-like ATPase, C-terminal domain"/>
    <property type="match status" value="1"/>
</dbReference>